<evidence type="ECO:0000313" key="3">
    <source>
        <dbReference type="Proteomes" id="UP001258017"/>
    </source>
</evidence>
<comment type="caution">
    <text evidence="2">The sequence shown here is derived from an EMBL/GenBank/DDBJ whole genome shotgun (WGS) entry which is preliminary data.</text>
</comment>
<feature type="chain" id="PRO_5042256158" evidence="1">
    <location>
        <begin position="27"/>
        <end position="81"/>
    </location>
</feature>
<name>A0AAD9RS61_9HYME</name>
<reference evidence="2" key="2">
    <citation type="journal article" date="2023" name="Commun. Biol.">
        <title>Intrasexual cuticular hydrocarbon dimorphism in a wasp sheds light on hydrocarbon biosynthesis genes in Hymenoptera.</title>
        <authorList>
            <person name="Moris V.C."/>
            <person name="Podsiadlowski L."/>
            <person name="Martin S."/>
            <person name="Oeyen J.P."/>
            <person name="Donath A."/>
            <person name="Petersen M."/>
            <person name="Wilbrandt J."/>
            <person name="Misof B."/>
            <person name="Liedtke D."/>
            <person name="Thamm M."/>
            <person name="Scheiner R."/>
            <person name="Schmitt T."/>
            <person name="Niehuis O."/>
        </authorList>
    </citation>
    <scope>NUCLEOTIDE SEQUENCE</scope>
    <source>
        <strain evidence="2">GBR_01_08_01A</strain>
    </source>
</reference>
<keyword evidence="3" id="KW-1185">Reference proteome</keyword>
<organism evidence="2 3">
    <name type="scientific">Odynerus spinipes</name>
    <dbReference type="NCBI Taxonomy" id="1348599"/>
    <lineage>
        <taxon>Eukaryota</taxon>
        <taxon>Metazoa</taxon>
        <taxon>Ecdysozoa</taxon>
        <taxon>Arthropoda</taxon>
        <taxon>Hexapoda</taxon>
        <taxon>Insecta</taxon>
        <taxon>Pterygota</taxon>
        <taxon>Neoptera</taxon>
        <taxon>Endopterygota</taxon>
        <taxon>Hymenoptera</taxon>
        <taxon>Apocrita</taxon>
        <taxon>Aculeata</taxon>
        <taxon>Vespoidea</taxon>
        <taxon>Vespidae</taxon>
        <taxon>Eumeninae</taxon>
        <taxon>Odynerus</taxon>
    </lineage>
</organism>
<dbReference type="EMBL" id="JAIFRP010000023">
    <property type="protein sequence ID" value="KAK2584864.1"/>
    <property type="molecule type" value="Genomic_DNA"/>
</dbReference>
<protein>
    <submittedName>
        <fullName evidence="2">Uncharacterized protein</fullName>
    </submittedName>
</protein>
<keyword evidence="1" id="KW-0732">Signal</keyword>
<dbReference type="Proteomes" id="UP001258017">
    <property type="component" value="Unassembled WGS sequence"/>
</dbReference>
<feature type="signal peptide" evidence="1">
    <location>
        <begin position="1"/>
        <end position="26"/>
    </location>
</feature>
<dbReference type="AlphaFoldDB" id="A0AAD9RS61"/>
<evidence type="ECO:0000256" key="1">
    <source>
        <dbReference type="SAM" id="SignalP"/>
    </source>
</evidence>
<reference evidence="2" key="1">
    <citation type="submission" date="2021-08" db="EMBL/GenBank/DDBJ databases">
        <authorList>
            <person name="Misof B."/>
            <person name="Oliver O."/>
            <person name="Podsiadlowski L."/>
            <person name="Donath A."/>
            <person name="Peters R."/>
            <person name="Mayer C."/>
            <person name="Rust J."/>
            <person name="Gunkel S."/>
            <person name="Lesny P."/>
            <person name="Martin S."/>
            <person name="Oeyen J.P."/>
            <person name="Petersen M."/>
            <person name="Panagiotis P."/>
            <person name="Wilbrandt J."/>
            <person name="Tanja T."/>
        </authorList>
    </citation>
    <scope>NUCLEOTIDE SEQUENCE</scope>
    <source>
        <strain evidence="2">GBR_01_08_01A</strain>
        <tissue evidence="2">Thorax + abdomen</tissue>
    </source>
</reference>
<proteinExistence type="predicted"/>
<evidence type="ECO:0000313" key="2">
    <source>
        <dbReference type="EMBL" id="KAK2584864.1"/>
    </source>
</evidence>
<accession>A0AAD9RS61</accession>
<sequence length="81" mass="9327">MQIFCVGFRKCIVLYLLLHIMCIITAEKSIPSNLPPKLEQINKGRGPVYTFVKTDKEANIKWGVHHYVPRTTEIKINKITS</sequence>
<gene>
    <name evidence="2" type="ORF">KPH14_002462</name>
</gene>